<name>A0A1C3UK73_9BRAD</name>
<organism evidence="2 3">
    <name type="scientific">Bradyrhizobium yuanmingense</name>
    <dbReference type="NCBI Taxonomy" id="108015"/>
    <lineage>
        <taxon>Bacteria</taxon>
        <taxon>Pseudomonadati</taxon>
        <taxon>Pseudomonadota</taxon>
        <taxon>Alphaproteobacteria</taxon>
        <taxon>Hyphomicrobiales</taxon>
        <taxon>Nitrobacteraceae</taxon>
        <taxon>Bradyrhizobium</taxon>
    </lineage>
</organism>
<evidence type="ECO:0000256" key="1">
    <source>
        <dbReference type="SAM" id="MobiDB-lite"/>
    </source>
</evidence>
<sequence length="41" mass="4447">MATLRASAGVSNARSSLRSHQMVSRYDVQKAVAERTGKKVV</sequence>
<dbReference type="AlphaFoldDB" id="A0A1C3UK73"/>
<reference evidence="2 3" key="1">
    <citation type="submission" date="2016-08" db="EMBL/GenBank/DDBJ databases">
        <authorList>
            <person name="Seilhamer J.J."/>
        </authorList>
    </citation>
    <scope>NUCLEOTIDE SEQUENCE [LARGE SCALE GENOMIC DNA]</scope>
    <source>
        <strain evidence="2 3">CCBAU 10071</strain>
    </source>
</reference>
<feature type="region of interest" description="Disordered" evidence="1">
    <location>
        <begin position="1"/>
        <end position="21"/>
    </location>
</feature>
<proteinExistence type="predicted"/>
<accession>A0A1C3UK73</accession>
<gene>
    <name evidence="2" type="ORF">GA0061099_1002208</name>
</gene>
<protein>
    <submittedName>
        <fullName evidence="2">Uncharacterized protein</fullName>
    </submittedName>
</protein>
<evidence type="ECO:0000313" key="2">
    <source>
        <dbReference type="EMBL" id="SCB15903.1"/>
    </source>
</evidence>
<dbReference type="Proteomes" id="UP000183174">
    <property type="component" value="Unassembled WGS sequence"/>
</dbReference>
<evidence type="ECO:0000313" key="3">
    <source>
        <dbReference type="Proteomes" id="UP000183174"/>
    </source>
</evidence>
<feature type="compositionally biased region" description="Polar residues" evidence="1">
    <location>
        <begin position="9"/>
        <end position="21"/>
    </location>
</feature>
<dbReference type="EMBL" id="FMAE01000002">
    <property type="protein sequence ID" value="SCB15903.1"/>
    <property type="molecule type" value="Genomic_DNA"/>
</dbReference>